<keyword evidence="2 4" id="KW-0238">DNA-binding</keyword>
<dbReference type="InterPro" id="IPR009057">
    <property type="entry name" value="Homeodomain-like_sf"/>
</dbReference>
<dbReference type="GO" id="GO:0000976">
    <property type="term" value="F:transcription cis-regulatory region binding"/>
    <property type="evidence" value="ECO:0007669"/>
    <property type="project" value="TreeGrafter"/>
</dbReference>
<evidence type="ECO:0000313" key="6">
    <source>
        <dbReference type="EMBL" id="TQL72734.1"/>
    </source>
</evidence>
<evidence type="ECO:0000259" key="5">
    <source>
        <dbReference type="PROSITE" id="PS50977"/>
    </source>
</evidence>
<dbReference type="OrthoDB" id="9806334at2"/>
<dbReference type="Pfam" id="PF00440">
    <property type="entry name" value="TetR_N"/>
    <property type="match status" value="1"/>
</dbReference>
<dbReference type="Gene3D" id="1.10.10.60">
    <property type="entry name" value="Homeodomain-like"/>
    <property type="match status" value="1"/>
</dbReference>
<dbReference type="RefSeq" id="WP_141866079.1">
    <property type="nucleotide sequence ID" value="NZ_BAABAN010000004.1"/>
</dbReference>
<dbReference type="SUPFAM" id="SSF46689">
    <property type="entry name" value="Homeodomain-like"/>
    <property type="match status" value="1"/>
</dbReference>
<evidence type="ECO:0000256" key="4">
    <source>
        <dbReference type="PROSITE-ProRule" id="PRU00335"/>
    </source>
</evidence>
<protein>
    <submittedName>
        <fullName evidence="6">TetR family transcriptional regulator</fullName>
    </submittedName>
</protein>
<keyword evidence="1" id="KW-0805">Transcription regulation</keyword>
<dbReference type="PANTHER" id="PTHR30055">
    <property type="entry name" value="HTH-TYPE TRANSCRIPTIONAL REGULATOR RUTR"/>
    <property type="match status" value="1"/>
</dbReference>
<organism evidence="6 7">
    <name type="scientific">Enteractinococcus coprophilus</name>
    <dbReference type="NCBI Taxonomy" id="1027633"/>
    <lineage>
        <taxon>Bacteria</taxon>
        <taxon>Bacillati</taxon>
        <taxon>Actinomycetota</taxon>
        <taxon>Actinomycetes</taxon>
        <taxon>Micrococcales</taxon>
        <taxon>Micrococcaceae</taxon>
    </lineage>
</organism>
<dbReference type="PANTHER" id="PTHR30055:SF234">
    <property type="entry name" value="HTH-TYPE TRANSCRIPTIONAL REGULATOR BETI"/>
    <property type="match status" value="1"/>
</dbReference>
<dbReference type="AlphaFoldDB" id="A0A543AJH7"/>
<dbReference type="InterPro" id="IPR001647">
    <property type="entry name" value="HTH_TetR"/>
</dbReference>
<proteinExistence type="predicted"/>
<sequence length="206" mass="22221">MRSESPDKAPTFTESARRSQIIGCAIATLSEVGYSGASLAEIARRAQVSKGVVLYYFDSKDDLLQQVVIDVYTRAGEAIETRLAAASTAGAKVTGYLEANLQFVGTHTADVRAVVEIVTNARRPDGGLKFSPEGEDPVLAHFEQLLRDGQASNEFGSFDAHNLAVMIRGAVDTASGRLIADPSFDLESYTRELMTVVELAVHRRSP</sequence>
<keyword evidence="3" id="KW-0804">Transcription</keyword>
<dbReference type="GO" id="GO:0003700">
    <property type="term" value="F:DNA-binding transcription factor activity"/>
    <property type="evidence" value="ECO:0007669"/>
    <property type="project" value="TreeGrafter"/>
</dbReference>
<feature type="domain" description="HTH tetR-type" evidence="5">
    <location>
        <begin position="15"/>
        <end position="75"/>
    </location>
</feature>
<dbReference type="InterPro" id="IPR050109">
    <property type="entry name" value="HTH-type_TetR-like_transc_reg"/>
</dbReference>
<reference evidence="6 7" key="1">
    <citation type="submission" date="2019-06" db="EMBL/GenBank/DDBJ databases">
        <title>Sequencing the genomes of 1000 actinobacteria strains.</title>
        <authorList>
            <person name="Klenk H.-P."/>
        </authorList>
    </citation>
    <scope>NUCLEOTIDE SEQUENCE [LARGE SCALE GENOMIC DNA]</scope>
    <source>
        <strain evidence="6 7">DSM 24083</strain>
    </source>
</reference>
<dbReference type="InterPro" id="IPR036271">
    <property type="entry name" value="Tet_transcr_reg_TetR-rel_C_sf"/>
</dbReference>
<gene>
    <name evidence="6" type="ORF">FB556_1403</name>
</gene>
<dbReference type="SUPFAM" id="SSF48498">
    <property type="entry name" value="Tetracyclin repressor-like, C-terminal domain"/>
    <property type="match status" value="1"/>
</dbReference>
<dbReference type="PROSITE" id="PS50977">
    <property type="entry name" value="HTH_TETR_2"/>
    <property type="match status" value="1"/>
</dbReference>
<name>A0A543AJH7_9MICC</name>
<dbReference type="Gene3D" id="1.10.357.10">
    <property type="entry name" value="Tetracycline Repressor, domain 2"/>
    <property type="match status" value="1"/>
</dbReference>
<accession>A0A543AJH7</accession>
<dbReference type="PRINTS" id="PR00455">
    <property type="entry name" value="HTHTETR"/>
</dbReference>
<comment type="caution">
    <text evidence="6">The sequence shown here is derived from an EMBL/GenBank/DDBJ whole genome shotgun (WGS) entry which is preliminary data.</text>
</comment>
<evidence type="ECO:0000313" key="7">
    <source>
        <dbReference type="Proteomes" id="UP000319746"/>
    </source>
</evidence>
<feature type="DNA-binding region" description="H-T-H motif" evidence="4">
    <location>
        <begin position="38"/>
        <end position="57"/>
    </location>
</feature>
<dbReference type="EMBL" id="VFOU01000002">
    <property type="protein sequence ID" value="TQL72734.1"/>
    <property type="molecule type" value="Genomic_DNA"/>
</dbReference>
<evidence type="ECO:0000256" key="1">
    <source>
        <dbReference type="ARBA" id="ARBA00023015"/>
    </source>
</evidence>
<keyword evidence="7" id="KW-1185">Reference proteome</keyword>
<evidence type="ECO:0000256" key="2">
    <source>
        <dbReference type="ARBA" id="ARBA00023125"/>
    </source>
</evidence>
<evidence type="ECO:0000256" key="3">
    <source>
        <dbReference type="ARBA" id="ARBA00023163"/>
    </source>
</evidence>
<dbReference type="Proteomes" id="UP000319746">
    <property type="component" value="Unassembled WGS sequence"/>
</dbReference>